<dbReference type="EMBL" id="JAWXYB010000018">
    <property type="protein sequence ID" value="MDX5932025.1"/>
    <property type="molecule type" value="Genomic_DNA"/>
</dbReference>
<evidence type="ECO:0000256" key="1">
    <source>
        <dbReference type="SAM" id="MobiDB-lite"/>
    </source>
</evidence>
<organism evidence="3 4">
    <name type="scientific">Acidiphilium acidophilum</name>
    <name type="common">Thiobacillus acidophilus</name>
    <dbReference type="NCBI Taxonomy" id="76588"/>
    <lineage>
        <taxon>Bacteria</taxon>
        <taxon>Pseudomonadati</taxon>
        <taxon>Pseudomonadota</taxon>
        <taxon>Alphaproteobacteria</taxon>
        <taxon>Acetobacterales</taxon>
        <taxon>Acidocellaceae</taxon>
        <taxon>Acidiphilium</taxon>
    </lineage>
</organism>
<proteinExistence type="predicted"/>
<accession>A0AAW9DTJ1</accession>
<reference evidence="3 4" key="1">
    <citation type="submission" date="2023-11" db="EMBL/GenBank/DDBJ databases">
        <title>MicrobeMod: A computational toolkit for identifying prokaryotic methylation and restriction-modification with nanopore sequencing.</title>
        <authorList>
            <person name="Crits-Christoph A."/>
            <person name="Kang S.C."/>
            <person name="Lee H."/>
            <person name="Ostrov N."/>
        </authorList>
    </citation>
    <scope>NUCLEOTIDE SEQUENCE [LARGE SCALE GENOMIC DNA]</scope>
    <source>
        <strain evidence="3 4">DSMZ 700</strain>
    </source>
</reference>
<keyword evidence="2" id="KW-1133">Transmembrane helix</keyword>
<comment type="caution">
    <text evidence="3">The sequence shown here is derived from an EMBL/GenBank/DDBJ whole genome shotgun (WGS) entry which is preliminary data.</text>
</comment>
<evidence type="ECO:0000313" key="3">
    <source>
        <dbReference type="EMBL" id="MDX5932025.1"/>
    </source>
</evidence>
<dbReference type="AlphaFoldDB" id="A0AAW9DTJ1"/>
<dbReference type="InterPro" id="IPR025570">
    <property type="entry name" value="DUF4337"/>
</dbReference>
<feature type="region of interest" description="Disordered" evidence="1">
    <location>
        <begin position="1"/>
        <end position="22"/>
    </location>
</feature>
<name>A0AAW9DTJ1_ACIAO</name>
<gene>
    <name evidence="3" type="ORF">SIL87_14775</name>
</gene>
<keyword evidence="4" id="KW-1185">Reference proteome</keyword>
<feature type="transmembrane region" description="Helical" evidence="2">
    <location>
        <begin position="143"/>
        <end position="163"/>
    </location>
</feature>
<dbReference type="Pfam" id="PF14235">
    <property type="entry name" value="DUF4337"/>
    <property type="match status" value="1"/>
</dbReference>
<sequence length="191" mass="20247">MDGIETATDSLERHQHLKEHPEAHHARRMALLIGILAACLAICEMGEKSAQNDYIAKQIAVSDTWAFYQAKSIKADIAASQASTLAAMARGNDPAVAALAEAAQAHAAKEISDPAGREGKAQLKQQALRQTEARDHQLERYHLLEIAVGALQIAIVLASVSVVTEIVGFGFVSLGLGLLAFIGGMAVMALL</sequence>
<dbReference type="Proteomes" id="UP001279553">
    <property type="component" value="Unassembled WGS sequence"/>
</dbReference>
<feature type="compositionally biased region" description="Basic and acidic residues" evidence="1">
    <location>
        <begin position="10"/>
        <end position="22"/>
    </location>
</feature>
<dbReference type="RefSeq" id="WP_319614875.1">
    <property type="nucleotide sequence ID" value="NZ_JAWXYB010000018.1"/>
</dbReference>
<keyword evidence="2" id="KW-0812">Transmembrane</keyword>
<feature type="transmembrane region" description="Helical" evidence="2">
    <location>
        <begin position="169"/>
        <end position="190"/>
    </location>
</feature>
<evidence type="ECO:0000313" key="4">
    <source>
        <dbReference type="Proteomes" id="UP001279553"/>
    </source>
</evidence>
<keyword evidence="2" id="KW-0472">Membrane</keyword>
<protein>
    <submittedName>
        <fullName evidence="3">DUF4337 domain-containing protein</fullName>
    </submittedName>
</protein>
<evidence type="ECO:0000256" key="2">
    <source>
        <dbReference type="SAM" id="Phobius"/>
    </source>
</evidence>